<feature type="region of interest" description="Disordered" evidence="1">
    <location>
        <begin position="23"/>
        <end position="42"/>
    </location>
</feature>
<accession>A0A2X2WHU4</accession>
<dbReference type="EMBL" id="UAVY01000010">
    <property type="protein sequence ID" value="SQB40448.1"/>
    <property type="molecule type" value="Genomic_DNA"/>
</dbReference>
<proteinExistence type="predicted"/>
<dbReference type="Proteomes" id="UP000251584">
    <property type="component" value="Unassembled WGS sequence"/>
</dbReference>
<organism evidence="2 3">
    <name type="scientific">Citrobacter koseri</name>
    <name type="common">Citrobacter diversus</name>
    <dbReference type="NCBI Taxonomy" id="545"/>
    <lineage>
        <taxon>Bacteria</taxon>
        <taxon>Pseudomonadati</taxon>
        <taxon>Pseudomonadota</taxon>
        <taxon>Gammaproteobacteria</taxon>
        <taxon>Enterobacterales</taxon>
        <taxon>Enterobacteriaceae</taxon>
        <taxon>Citrobacter</taxon>
    </lineage>
</organism>
<gene>
    <name evidence="2" type="ORF">NCTC10786_05552</name>
</gene>
<protein>
    <submittedName>
        <fullName evidence="2">Uncharacterized protein</fullName>
    </submittedName>
</protein>
<evidence type="ECO:0000256" key="1">
    <source>
        <dbReference type="SAM" id="MobiDB-lite"/>
    </source>
</evidence>
<name>A0A2X2WHU4_CITKO</name>
<evidence type="ECO:0000313" key="2">
    <source>
        <dbReference type="EMBL" id="SQB40448.1"/>
    </source>
</evidence>
<reference evidence="2 3" key="1">
    <citation type="submission" date="2018-06" db="EMBL/GenBank/DDBJ databases">
        <authorList>
            <consortium name="Pathogen Informatics"/>
            <person name="Doyle S."/>
        </authorList>
    </citation>
    <scope>NUCLEOTIDE SEQUENCE [LARGE SCALE GENOMIC DNA]</scope>
    <source>
        <strain evidence="2 3">NCTC10786</strain>
    </source>
</reference>
<evidence type="ECO:0000313" key="3">
    <source>
        <dbReference type="Proteomes" id="UP000251584"/>
    </source>
</evidence>
<dbReference type="AlphaFoldDB" id="A0A2X2WHU4"/>
<sequence length="42" mass="4575">MQRKIMVVTAAYGYDQVRAAGGQTAMPAHHCRSGGGWRRDSP</sequence>